<feature type="domain" description="Palmitoyltransferase DHHC" evidence="11">
    <location>
        <begin position="219"/>
        <end position="335"/>
    </location>
</feature>
<evidence type="ECO:0000313" key="12">
    <source>
        <dbReference type="EMBL" id="GMH24543.1"/>
    </source>
</evidence>
<comment type="caution">
    <text evidence="12">The sequence shown here is derived from an EMBL/GenBank/DDBJ whole genome shotgun (WGS) entry which is preliminary data.</text>
</comment>
<evidence type="ECO:0000259" key="11">
    <source>
        <dbReference type="Pfam" id="PF01529"/>
    </source>
</evidence>
<evidence type="ECO:0000256" key="9">
    <source>
        <dbReference type="ARBA" id="ARBA00023315"/>
    </source>
</evidence>
<evidence type="ECO:0000256" key="6">
    <source>
        <dbReference type="ARBA" id="ARBA00023136"/>
    </source>
</evidence>
<evidence type="ECO:0000256" key="5">
    <source>
        <dbReference type="ARBA" id="ARBA00022989"/>
    </source>
</evidence>
<keyword evidence="5 10" id="KW-1133">Transmembrane helix</keyword>
<feature type="transmembrane region" description="Helical" evidence="10">
    <location>
        <begin position="123"/>
        <end position="142"/>
    </location>
</feature>
<keyword evidence="13" id="KW-1185">Reference proteome</keyword>
<dbReference type="PANTHER" id="PTHR22883">
    <property type="entry name" value="ZINC FINGER DHHC DOMAIN CONTAINING PROTEIN"/>
    <property type="match status" value="1"/>
</dbReference>
<keyword evidence="8" id="KW-0449">Lipoprotein</keyword>
<dbReference type="PROSITE" id="PS50216">
    <property type="entry name" value="DHHC"/>
    <property type="match status" value="1"/>
</dbReference>
<accession>A0AAD3T6S2</accession>
<keyword evidence="9 10" id="KW-0012">Acyltransferase</keyword>
<organism evidence="12 13">
    <name type="scientific">Nepenthes gracilis</name>
    <name type="common">Slender pitcher plant</name>
    <dbReference type="NCBI Taxonomy" id="150966"/>
    <lineage>
        <taxon>Eukaryota</taxon>
        <taxon>Viridiplantae</taxon>
        <taxon>Streptophyta</taxon>
        <taxon>Embryophyta</taxon>
        <taxon>Tracheophyta</taxon>
        <taxon>Spermatophyta</taxon>
        <taxon>Magnoliopsida</taxon>
        <taxon>eudicotyledons</taxon>
        <taxon>Gunneridae</taxon>
        <taxon>Pentapetalae</taxon>
        <taxon>Caryophyllales</taxon>
        <taxon>Nepenthaceae</taxon>
        <taxon>Nepenthes</taxon>
    </lineage>
</organism>
<dbReference type="GO" id="GO:0006612">
    <property type="term" value="P:protein targeting to membrane"/>
    <property type="evidence" value="ECO:0007669"/>
    <property type="project" value="TreeGrafter"/>
</dbReference>
<evidence type="ECO:0000256" key="1">
    <source>
        <dbReference type="ARBA" id="ARBA00004127"/>
    </source>
</evidence>
<proteinExistence type="inferred from homology"/>
<dbReference type="Proteomes" id="UP001279734">
    <property type="component" value="Unassembled WGS sequence"/>
</dbReference>
<dbReference type="AlphaFoldDB" id="A0AAD3T6S2"/>
<keyword evidence="3 10" id="KW-0808">Transferase</keyword>
<evidence type="ECO:0000256" key="8">
    <source>
        <dbReference type="ARBA" id="ARBA00023288"/>
    </source>
</evidence>
<evidence type="ECO:0000313" key="13">
    <source>
        <dbReference type="Proteomes" id="UP001279734"/>
    </source>
</evidence>
<dbReference type="GO" id="GO:0019706">
    <property type="term" value="F:protein-cysteine S-palmitoyltransferase activity"/>
    <property type="evidence" value="ECO:0007669"/>
    <property type="project" value="UniProtKB-EC"/>
</dbReference>
<dbReference type="GO" id="GO:0005794">
    <property type="term" value="C:Golgi apparatus"/>
    <property type="evidence" value="ECO:0007669"/>
    <property type="project" value="TreeGrafter"/>
</dbReference>
<keyword evidence="6 10" id="KW-0472">Membrane</keyword>
<evidence type="ECO:0000256" key="7">
    <source>
        <dbReference type="ARBA" id="ARBA00023139"/>
    </source>
</evidence>
<protein>
    <recommendedName>
        <fullName evidence="10">S-acyltransferase</fullName>
        <ecNumber evidence="10">2.3.1.225</ecNumber>
    </recommendedName>
    <alternativeName>
        <fullName evidence="10">Palmitoyltransferase</fullName>
    </alternativeName>
</protein>
<feature type="transmembrane region" description="Helical" evidence="10">
    <location>
        <begin position="297"/>
        <end position="325"/>
    </location>
</feature>
<comment type="domain">
    <text evidence="10">The DHHC domain is required for palmitoyltransferase activity.</text>
</comment>
<evidence type="ECO:0000256" key="2">
    <source>
        <dbReference type="ARBA" id="ARBA00008574"/>
    </source>
</evidence>
<gene>
    <name evidence="12" type="ORF">Nepgr_026386</name>
</gene>
<dbReference type="Pfam" id="PF01529">
    <property type="entry name" value="DHHC"/>
    <property type="match status" value="1"/>
</dbReference>
<dbReference type="EC" id="2.3.1.225" evidence="10"/>
<feature type="transmembrane region" description="Helical" evidence="10">
    <location>
        <begin position="91"/>
        <end position="111"/>
    </location>
</feature>
<dbReference type="EMBL" id="BSYO01000028">
    <property type="protein sequence ID" value="GMH24543.1"/>
    <property type="molecule type" value="Genomic_DNA"/>
</dbReference>
<sequence length="380" mass="43934">MASRPVPSVPALSVFDWRPSAVLHPARTAFEATHFYLLHLSALRFCDETFLGKSIKMVVGGCCYFRDRMYDRCFRWFRCLSDPGTFLRSSLCLKVVLVMTHLIYAGVLFLIDNDLIEKTKREPWYPALYALLFVATLFQYFLTSSSSPGYVLDAMRVVNERDSLLSKASKQPTTSENGSLVITVDGNQLGRSLIGSNATPWTKLVMEMYPSGSFVWQWTCTYCNVVQPPRAKHCHDCNKCVLQFDHHCVWLGTCIGWGNHCQFWWYICEETALCLWTGTLYIEYLKANISRCWWMDIIMILLLITLSISLIFLALLLIFHTFLLLTNQTTYELVRRKRIPYMQGIPERIHPFSKGVFRNLYDFCCARSGLYELERLPTAQ</sequence>
<comment type="similarity">
    <text evidence="2 10">Belongs to the DHHC palmitoyltransferase family.</text>
</comment>
<evidence type="ECO:0000256" key="10">
    <source>
        <dbReference type="RuleBase" id="RU079119"/>
    </source>
</evidence>
<dbReference type="InterPro" id="IPR001594">
    <property type="entry name" value="Palmitoyltrfase_DHHC"/>
</dbReference>
<comment type="subcellular location">
    <subcellularLocation>
        <location evidence="1">Endomembrane system</location>
        <topology evidence="1">Multi-pass membrane protein</topology>
    </subcellularLocation>
</comment>
<evidence type="ECO:0000256" key="3">
    <source>
        <dbReference type="ARBA" id="ARBA00022679"/>
    </source>
</evidence>
<keyword evidence="4 10" id="KW-0812">Transmembrane</keyword>
<name>A0AAD3T6S2_NEPGR</name>
<evidence type="ECO:0000256" key="4">
    <source>
        <dbReference type="ARBA" id="ARBA00022692"/>
    </source>
</evidence>
<dbReference type="PANTHER" id="PTHR22883:SF301">
    <property type="entry name" value="PALMITOYLTRANSFERASE ZDHHC12"/>
    <property type="match status" value="1"/>
</dbReference>
<reference evidence="12" key="1">
    <citation type="submission" date="2023-05" db="EMBL/GenBank/DDBJ databases">
        <title>Nepenthes gracilis genome sequencing.</title>
        <authorList>
            <person name="Fukushima K."/>
        </authorList>
    </citation>
    <scope>NUCLEOTIDE SEQUENCE</scope>
    <source>
        <strain evidence="12">SING2019-196</strain>
    </source>
</reference>
<comment type="catalytic activity">
    <reaction evidence="10">
        <text>L-cysteinyl-[protein] + hexadecanoyl-CoA = S-hexadecanoyl-L-cysteinyl-[protein] + CoA</text>
        <dbReference type="Rhea" id="RHEA:36683"/>
        <dbReference type="Rhea" id="RHEA-COMP:10131"/>
        <dbReference type="Rhea" id="RHEA-COMP:11032"/>
        <dbReference type="ChEBI" id="CHEBI:29950"/>
        <dbReference type="ChEBI" id="CHEBI:57287"/>
        <dbReference type="ChEBI" id="CHEBI:57379"/>
        <dbReference type="ChEBI" id="CHEBI:74151"/>
        <dbReference type="EC" id="2.3.1.225"/>
    </reaction>
</comment>
<keyword evidence="7" id="KW-0564">Palmitate</keyword>
<dbReference type="InterPro" id="IPR039859">
    <property type="entry name" value="PFA4/ZDH16/20/ERF2-like"/>
</dbReference>
<dbReference type="GO" id="GO:0005783">
    <property type="term" value="C:endoplasmic reticulum"/>
    <property type="evidence" value="ECO:0007669"/>
    <property type="project" value="TreeGrafter"/>
</dbReference>